<dbReference type="GO" id="GO:0003677">
    <property type="term" value="F:DNA binding"/>
    <property type="evidence" value="ECO:0007669"/>
    <property type="project" value="InterPro"/>
</dbReference>
<dbReference type="FunFam" id="1.10.340.30:FF:000020">
    <property type="entry name" value="Pre-mRNA splicing factor, putative"/>
    <property type="match status" value="1"/>
</dbReference>
<feature type="compositionally biased region" description="Basic and acidic residues" evidence="3">
    <location>
        <begin position="304"/>
        <end position="320"/>
    </location>
</feature>
<dbReference type="OrthoDB" id="10265068at2759"/>
<feature type="region of interest" description="Disordered" evidence="3">
    <location>
        <begin position="266"/>
        <end position="320"/>
    </location>
</feature>
<comment type="subcellular location">
    <subcellularLocation>
        <location evidence="1">Nucleus</location>
    </subcellularLocation>
</comment>
<feature type="compositionally biased region" description="Polar residues" evidence="3">
    <location>
        <begin position="506"/>
        <end position="525"/>
    </location>
</feature>
<evidence type="ECO:0000313" key="6">
    <source>
        <dbReference type="Proteomes" id="UP000030686"/>
    </source>
</evidence>
<dbReference type="Gene3D" id="1.10.340.30">
    <property type="entry name" value="Hypothetical protein, domain 2"/>
    <property type="match status" value="1"/>
</dbReference>
<feature type="region of interest" description="Disordered" evidence="3">
    <location>
        <begin position="420"/>
        <end position="549"/>
    </location>
</feature>
<feature type="region of interest" description="Disordered" evidence="3">
    <location>
        <begin position="151"/>
        <end position="171"/>
    </location>
</feature>
<protein>
    <submittedName>
        <fullName evidence="5">DNA glycosylase</fullName>
    </submittedName>
</protein>
<dbReference type="InterPro" id="IPR045138">
    <property type="entry name" value="MeCP2/MBD4"/>
</dbReference>
<evidence type="ECO:0000256" key="2">
    <source>
        <dbReference type="ARBA" id="ARBA00023242"/>
    </source>
</evidence>
<feature type="compositionally biased region" description="Basic residues" evidence="3">
    <location>
        <begin position="459"/>
        <end position="474"/>
    </location>
</feature>
<keyword evidence="6" id="KW-1185">Reference proteome</keyword>
<keyword evidence="2" id="KW-0539">Nucleus</keyword>
<feature type="compositionally biased region" description="Low complexity" evidence="3">
    <location>
        <begin position="85"/>
        <end position="102"/>
    </location>
</feature>
<dbReference type="GO" id="GO:0005634">
    <property type="term" value="C:nucleus"/>
    <property type="evidence" value="ECO:0007669"/>
    <property type="project" value="UniProtKB-SubCell"/>
</dbReference>
<dbReference type="OMA" id="KMMRAAQ"/>
<evidence type="ECO:0000256" key="3">
    <source>
        <dbReference type="SAM" id="MobiDB-lite"/>
    </source>
</evidence>
<organism evidence="5 6">
    <name type="scientific">Penicillium roqueforti (strain FM164)</name>
    <dbReference type="NCBI Taxonomy" id="1365484"/>
    <lineage>
        <taxon>Eukaryota</taxon>
        <taxon>Fungi</taxon>
        <taxon>Dikarya</taxon>
        <taxon>Ascomycota</taxon>
        <taxon>Pezizomycotina</taxon>
        <taxon>Eurotiomycetes</taxon>
        <taxon>Eurotiomycetidae</taxon>
        <taxon>Eurotiales</taxon>
        <taxon>Aspergillaceae</taxon>
        <taxon>Penicillium</taxon>
    </lineage>
</organism>
<dbReference type="STRING" id="1365484.W6PYZ1"/>
<reference evidence="5" key="1">
    <citation type="journal article" date="2014" name="Nat. Commun.">
        <title>Multiple recent horizontal transfers of a large genomic region in cheese making fungi.</title>
        <authorList>
            <person name="Cheeseman K."/>
            <person name="Ropars J."/>
            <person name="Renault P."/>
            <person name="Dupont J."/>
            <person name="Gouzy J."/>
            <person name="Branca A."/>
            <person name="Abraham A.L."/>
            <person name="Ceppi M."/>
            <person name="Conseiller E."/>
            <person name="Debuchy R."/>
            <person name="Malagnac F."/>
            <person name="Goarin A."/>
            <person name="Silar P."/>
            <person name="Lacoste S."/>
            <person name="Sallet E."/>
            <person name="Bensimon A."/>
            <person name="Giraud T."/>
            <person name="Brygoo Y."/>
        </authorList>
    </citation>
    <scope>NUCLEOTIDE SEQUENCE [LARGE SCALE GENOMIC DNA]</scope>
    <source>
        <strain evidence="5">FM164</strain>
    </source>
</reference>
<accession>W6PYZ1</accession>
<dbReference type="InterPro" id="IPR011257">
    <property type="entry name" value="DNA_glycosylase"/>
</dbReference>
<gene>
    <name evidence="5" type="ORF">PROQFM164_S01g002762</name>
</gene>
<dbReference type="PANTHER" id="PTHR15074:SF0">
    <property type="entry name" value="METHYL-CPG-BINDING DOMAIN PROTEIN 4-LIKE PROTEIN"/>
    <property type="match status" value="1"/>
</dbReference>
<feature type="compositionally biased region" description="Basic and acidic residues" evidence="3">
    <location>
        <begin position="420"/>
        <end position="458"/>
    </location>
</feature>
<name>W6PYZ1_PENRF</name>
<dbReference type="SUPFAM" id="SSF48150">
    <property type="entry name" value="DNA-glycosylase"/>
    <property type="match status" value="1"/>
</dbReference>
<evidence type="ECO:0000259" key="4">
    <source>
        <dbReference type="Pfam" id="PF00730"/>
    </source>
</evidence>
<dbReference type="EMBL" id="HG792015">
    <property type="protein sequence ID" value="CDM28951.1"/>
    <property type="molecule type" value="Genomic_DNA"/>
</dbReference>
<evidence type="ECO:0000313" key="5">
    <source>
        <dbReference type="EMBL" id="CDM28951.1"/>
    </source>
</evidence>
<dbReference type="GO" id="GO:0003824">
    <property type="term" value="F:catalytic activity"/>
    <property type="evidence" value="ECO:0007669"/>
    <property type="project" value="InterPro"/>
</dbReference>
<feature type="region of interest" description="Disordered" evidence="3">
    <location>
        <begin position="40"/>
        <end position="137"/>
    </location>
</feature>
<feature type="compositionally biased region" description="Basic and acidic residues" evidence="3">
    <location>
        <begin position="485"/>
        <end position="500"/>
    </location>
</feature>
<feature type="domain" description="HhH-GPD" evidence="4">
    <location>
        <begin position="686"/>
        <end position="760"/>
    </location>
</feature>
<dbReference type="AlphaFoldDB" id="W6PYZ1"/>
<dbReference type="GO" id="GO:0006285">
    <property type="term" value="P:base-excision repair, AP site formation"/>
    <property type="evidence" value="ECO:0007669"/>
    <property type="project" value="UniProtKB-ARBA"/>
</dbReference>
<proteinExistence type="predicted"/>
<dbReference type="PANTHER" id="PTHR15074">
    <property type="entry name" value="METHYL-CPG-BINDING PROTEIN"/>
    <property type="match status" value="1"/>
</dbReference>
<sequence>MARLSNISVVVPLPSFDINPLKKFDENFFDRAIDDILSEEASIEGSRDEMMDGDIDISSPFGYDGTSDSSKPKFRRSQRVEDRLSQFSTPSTSSPATSKAQKPTPRKSSRKTKHMTMEDNNSNDEAPVNPENVTRPQHENEVIKVQSCPIHEAGDHPSTLPGITESPAMPIDDSERTIEDTIFDSVGLEKRIEVLKFIASRPFMIKPVQPVRRSDRRKFNSQLRSVAAEAGLGDTAIDALIEHVRGVYLEELGIVAAKYAGSAFGDEVDGEEDTYTERSHRKRRKSSSGHTEDDERKKNKRRHSDPAKPHIHDALQHDEPTKVVKSFEADALESVPTEIQDKGYVELDELKHKNNTPDLPKMPTNFVLGSPSSPIDLTDDSSPYGKFVSQFKDVLLQKERVDDIGEFKDLDKSNEETLTRRLSLDARKEDIHENRSPEKVVEIKPSKRRESSKESKIERNRRKRERRKSRNKHYMKGDSAGGAEKQLEGHSADGAYKDRIPPSTPPQTSSENFNGSNASKRSSSQPPLPADPNLVGSKRKRETASSLYNLSIPPQTRKLLKDLNLPSDFLSSDSSLSDAPSDFDFDSDWDDLDGHPLHIHINISPPKSPCLVPQCTNPEPKTPVKCTSLVNPERVKTPQAKAPKHSPYFPPVLVNSESCLPFPPIDGSSFGLIQEQLAHDPFRLLIATIFLNRTRGGVALPVLFKVFERYPTIEAMAEADSPELVSMINCLGFQNQRARKCITLAQTWLSDPPDKRRRYRKLHYPRKLDGRNVGREECIDEDDLRVAWEIAHLPGVGAYSLDSWRIFCRDELRGKASDWKGTDATEVGFVPEWKCVLPQDKELRAYLTWMWLKEGWIWDYNTGDLTLASDKMMRAAQNGGVAHEEEGSWVLETSPVKAVNGLHESD</sequence>
<feature type="compositionally biased region" description="Basic residues" evidence="3">
    <location>
        <begin position="104"/>
        <end position="114"/>
    </location>
</feature>
<dbReference type="InterPro" id="IPR003265">
    <property type="entry name" value="HhH-GPD_domain"/>
</dbReference>
<dbReference type="Pfam" id="PF00730">
    <property type="entry name" value="HhH-GPD"/>
    <property type="match status" value="1"/>
</dbReference>
<evidence type="ECO:0000256" key="1">
    <source>
        <dbReference type="ARBA" id="ARBA00004123"/>
    </source>
</evidence>
<dbReference type="Proteomes" id="UP000030686">
    <property type="component" value="Unassembled WGS sequence"/>
</dbReference>